<keyword evidence="2" id="KW-1003">Cell membrane</keyword>
<dbReference type="Pfam" id="PF13440">
    <property type="entry name" value="Polysacc_synt_3"/>
    <property type="match status" value="1"/>
</dbReference>
<feature type="transmembrane region" description="Helical" evidence="6">
    <location>
        <begin position="418"/>
        <end position="436"/>
    </location>
</feature>
<dbReference type="InterPro" id="IPR050833">
    <property type="entry name" value="Poly_Biosynth_Transport"/>
</dbReference>
<dbReference type="EMBL" id="CP053540">
    <property type="protein sequence ID" value="WOB42873.1"/>
    <property type="molecule type" value="Genomic_DNA"/>
</dbReference>
<evidence type="ECO:0000256" key="2">
    <source>
        <dbReference type="ARBA" id="ARBA00022475"/>
    </source>
</evidence>
<dbReference type="KEGG" id="tog:HNI00_06725"/>
<evidence type="ECO:0000256" key="1">
    <source>
        <dbReference type="ARBA" id="ARBA00004651"/>
    </source>
</evidence>
<feature type="transmembrane region" description="Helical" evidence="6">
    <location>
        <begin position="12"/>
        <end position="32"/>
    </location>
</feature>
<evidence type="ECO:0000256" key="5">
    <source>
        <dbReference type="ARBA" id="ARBA00023136"/>
    </source>
</evidence>
<feature type="transmembrane region" description="Helical" evidence="6">
    <location>
        <begin position="385"/>
        <end position="406"/>
    </location>
</feature>
<organism evidence="7">
    <name type="scientific">Thermoleptolyngbya oregonensis NK1-22</name>
    <dbReference type="NCBI Taxonomy" id="2547457"/>
    <lineage>
        <taxon>Bacteria</taxon>
        <taxon>Bacillati</taxon>
        <taxon>Cyanobacteriota</taxon>
        <taxon>Cyanophyceae</taxon>
        <taxon>Oculatellales</taxon>
        <taxon>Oculatellaceae</taxon>
        <taxon>Thermoleptolyngbya</taxon>
    </lineage>
</organism>
<reference evidence="7" key="1">
    <citation type="submission" date="2020-05" db="EMBL/GenBank/DDBJ databases">
        <authorList>
            <person name="Zhu T."/>
            <person name="Keshari N."/>
            <person name="Lu X."/>
        </authorList>
    </citation>
    <scope>NUCLEOTIDE SEQUENCE</scope>
    <source>
        <strain evidence="7">NK1-22</strain>
    </source>
</reference>
<evidence type="ECO:0000256" key="3">
    <source>
        <dbReference type="ARBA" id="ARBA00022692"/>
    </source>
</evidence>
<evidence type="ECO:0000256" key="6">
    <source>
        <dbReference type="SAM" id="Phobius"/>
    </source>
</evidence>
<dbReference type="GO" id="GO:0005886">
    <property type="term" value="C:plasma membrane"/>
    <property type="evidence" value="ECO:0007669"/>
    <property type="project" value="UniProtKB-SubCell"/>
</dbReference>
<gene>
    <name evidence="7" type="ORF">HNI00_06725</name>
</gene>
<dbReference type="PANTHER" id="PTHR30250:SF11">
    <property type="entry name" value="O-ANTIGEN TRANSPORTER-RELATED"/>
    <property type="match status" value="1"/>
</dbReference>
<feature type="transmembrane region" description="Helical" evidence="6">
    <location>
        <begin position="442"/>
        <end position="466"/>
    </location>
</feature>
<feature type="transmembrane region" description="Helical" evidence="6">
    <location>
        <begin position="147"/>
        <end position="167"/>
    </location>
</feature>
<evidence type="ECO:0000256" key="4">
    <source>
        <dbReference type="ARBA" id="ARBA00022989"/>
    </source>
</evidence>
<name>A0AA96Y6P4_9CYAN</name>
<evidence type="ECO:0000313" key="7">
    <source>
        <dbReference type="EMBL" id="WOB42873.1"/>
    </source>
</evidence>
<keyword evidence="5 6" id="KW-0472">Membrane</keyword>
<protein>
    <submittedName>
        <fullName evidence="7">Oligosaccharide flippase family protein</fullName>
    </submittedName>
</protein>
<sequence length="482" mass="53555">MKHRRKLLSNSASMLVNRVVQSVATFVLSASISRFLGADELGRYLLAFSFYYIFVGIASHGLKNLMIRMIAQGAESTRNESFYLLNCTILQLIISILGYICLLAIVTILPYEPGTKLTCYIIGAAVIPFSLSNMTEAFFQSQERMHLIATANVPVYVSRILAMIAAMQQGYGVNTIALLFVISETLIFLIQWVLLTREMQMDWRLDPSFMIEKFKSAASFFAIDSLGIVNAKLEFLILSVAGSELLVGLYGGIIQLMQPFVIMTDSLMQAAYPGMVKSVQEGTDKQRKIAQSMIGILLSIALPTCIGFFFFGGDLLQFVYGDERFRDAAIILTAYSFSRVLASFNRPFGFVLMANGLERINMREGSVTMAVKALFGFFLVPRYQLAGAVSVALLVSVSTFLQFLFALRRLFSINFLEVFYYPGLICALMLPIFVGLQRLNPGFMIVLTTSTLVYFMIVGLIGVYALGGPRYVWSKVANRSSG</sequence>
<feature type="transmembrane region" description="Helical" evidence="6">
    <location>
        <begin position="44"/>
        <end position="62"/>
    </location>
</feature>
<feature type="transmembrane region" description="Helical" evidence="6">
    <location>
        <begin position="83"/>
        <end position="111"/>
    </location>
</feature>
<feature type="transmembrane region" description="Helical" evidence="6">
    <location>
        <begin position="173"/>
        <end position="195"/>
    </location>
</feature>
<feature type="transmembrane region" description="Helical" evidence="6">
    <location>
        <begin position="289"/>
        <end position="311"/>
    </location>
</feature>
<proteinExistence type="predicted"/>
<dbReference type="AlphaFoldDB" id="A0AA96Y6P4"/>
<feature type="transmembrane region" description="Helical" evidence="6">
    <location>
        <begin position="117"/>
        <end position="135"/>
    </location>
</feature>
<comment type="subcellular location">
    <subcellularLocation>
        <location evidence="1">Cell membrane</location>
        <topology evidence="1">Multi-pass membrane protein</topology>
    </subcellularLocation>
</comment>
<accession>A0AA96Y6P4</accession>
<dbReference type="PANTHER" id="PTHR30250">
    <property type="entry name" value="PST FAMILY PREDICTED COLANIC ACID TRANSPORTER"/>
    <property type="match status" value="1"/>
</dbReference>
<keyword evidence="4 6" id="KW-1133">Transmembrane helix</keyword>
<dbReference type="RefSeq" id="WP_316791819.1">
    <property type="nucleotide sequence ID" value="NZ_CP053540.1"/>
</dbReference>
<keyword evidence="3 6" id="KW-0812">Transmembrane</keyword>